<comment type="caution">
    <text evidence="2">The sequence shown here is derived from an EMBL/GenBank/DDBJ whole genome shotgun (WGS) entry which is preliminary data.</text>
</comment>
<dbReference type="AlphaFoldDB" id="A0A6G1CXL8"/>
<dbReference type="Proteomes" id="UP000479710">
    <property type="component" value="Unassembled WGS sequence"/>
</dbReference>
<evidence type="ECO:0000256" key="1">
    <source>
        <dbReference type="SAM" id="MobiDB-lite"/>
    </source>
</evidence>
<keyword evidence="3" id="KW-1185">Reference proteome</keyword>
<protein>
    <submittedName>
        <fullName evidence="2">Uncharacterized protein</fullName>
    </submittedName>
</protein>
<sequence>MRQRRYWQRPVLDAQWQQRRAARRARATMALVTTALGTVVQGHARVQLQAHAQAQCHAQHAGELAPEQPGRSAEDLHAQDGLQGVER</sequence>
<organism evidence="2 3">
    <name type="scientific">Oryza meyeriana var. granulata</name>
    <dbReference type="NCBI Taxonomy" id="110450"/>
    <lineage>
        <taxon>Eukaryota</taxon>
        <taxon>Viridiplantae</taxon>
        <taxon>Streptophyta</taxon>
        <taxon>Embryophyta</taxon>
        <taxon>Tracheophyta</taxon>
        <taxon>Spermatophyta</taxon>
        <taxon>Magnoliopsida</taxon>
        <taxon>Liliopsida</taxon>
        <taxon>Poales</taxon>
        <taxon>Poaceae</taxon>
        <taxon>BOP clade</taxon>
        <taxon>Oryzoideae</taxon>
        <taxon>Oryzeae</taxon>
        <taxon>Oryzinae</taxon>
        <taxon>Oryza</taxon>
        <taxon>Oryza meyeriana</taxon>
    </lineage>
</organism>
<evidence type="ECO:0000313" key="2">
    <source>
        <dbReference type="EMBL" id="KAF0904946.1"/>
    </source>
</evidence>
<dbReference type="EMBL" id="SPHZ02000008">
    <property type="protein sequence ID" value="KAF0904946.1"/>
    <property type="molecule type" value="Genomic_DNA"/>
</dbReference>
<reference evidence="2 3" key="1">
    <citation type="submission" date="2019-11" db="EMBL/GenBank/DDBJ databases">
        <title>Whole genome sequence of Oryza granulata.</title>
        <authorList>
            <person name="Li W."/>
        </authorList>
    </citation>
    <scope>NUCLEOTIDE SEQUENCE [LARGE SCALE GENOMIC DNA]</scope>
    <source>
        <strain evidence="3">cv. Menghai</strain>
        <tissue evidence="2">Leaf</tissue>
    </source>
</reference>
<proteinExistence type="predicted"/>
<gene>
    <name evidence="2" type="ORF">E2562_038844</name>
</gene>
<accession>A0A6G1CXL8</accession>
<name>A0A6G1CXL8_9ORYZ</name>
<feature type="region of interest" description="Disordered" evidence="1">
    <location>
        <begin position="57"/>
        <end position="87"/>
    </location>
</feature>
<evidence type="ECO:0000313" key="3">
    <source>
        <dbReference type="Proteomes" id="UP000479710"/>
    </source>
</evidence>